<dbReference type="RefSeq" id="WP_117488482.1">
    <property type="nucleotide sequence ID" value="NZ_QVIG01000001.1"/>
</dbReference>
<dbReference type="Proteomes" id="UP000263377">
    <property type="component" value="Unassembled WGS sequence"/>
</dbReference>
<dbReference type="InterPro" id="IPR001466">
    <property type="entry name" value="Beta-lactam-related"/>
</dbReference>
<evidence type="ECO:0000256" key="2">
    <source>
        <dbReference type="SAM" id="SignalP"/>
    </source>
</evidence>
<proteinExistence type="predicted"/>
<dbReference type="PROSITE" id="PS51318">
    <property type="entry name" value="TAT"/>
    <property type="match status" value="1"/>
</dbReference>
<feature type="chain" id="PRO_5016845314" evidence="2">
    <location>
        <begin position="39"/>
        <end position="425"/>
    </location>
</feature>
<keyword evidence="5" id="KW-1185">Reference proteome</keyword>
<dbReference type="PANTHER" id="PTHR46825">
    <property type="entry name" value="D-ALANYL-D-ALANINE-CARBOXYPEPTIDASE/ENDOPEPTIDASE AMPH"/>
    <property type="match status" value="1"/>
</dbReference>
<comment type="caution">
    <text evidence="4">The sequence shown here is derived from an EMBL/GenBank/DDBJ whole genome shotgun (WGS) entry which is preliminary data.</text>
</comment>
<dbReference type="EMBL" id="QVIG01000001">
    <property type="protein sequence ID" value="RGD60372.1"/>
    <property type="molecule type" value="Genomic_DNA"/>
</dbReference>
<dbReference type="PANTHER" id="PTHR46825:SF7">
    <property type="entry name" value="D-ALANYL-D-ALANINE CARBOXYPEPTIDASE"/>
    <property type="match status" value="1"/>
</dbReference>
<evidence type="ECO:0000313" key="5">
    <source>
        <dbReference type="Proteomes" id="UP000263377"/>
    </source>
</evidence>
<evidence type="ECO:0000259" key="3">
    <source>
        <dbReference type="Pfam" id="PF00144"/>
    </source>
</evidence>
<dbReference type="AlphaFoldDB" id="A0A372ZY68"/>
<dbReference type="SUPFAM" id="SSF56601">
    <property type="entry name" value="beta-lactamase/transpeptidase-like"/>
    <property type="match status" value="1"/>
</dbReference>
<accession>A0A372ZY68</accession>
<name>A0A372ZY68_9ACTN</name>
<dbReference type="Pfam" id="PF00144">
    <property type="entry name" value="Beta-lactamase"/>
    <property type="match status" value="1"/>
</dbReference>
<dbReference type="InterPro" id="IPR050491">
    <property type="entry name" value="AmpC-like"/>
</dbReference>
<feature type="region of interest" description="Disordered" evidence="1">
    <location>
        <begin position="46"/>
        <end position="66"/>
    </location>
</feature>
<dbReference type="GO" id="GO:0016787">
    <property type="term" value="F:hydrolase activity"/>
    <property type="evidence" value="ECO:0007669"/>
    <property type="project" value="UniProtKB-KW"/>
</dbReference>
<keyword evidence="2" id="KW-0732">Signal</keyword>
<dbReference type="Gene3D" id="3.40.710.10">
    <property type="entry name" value="DD-peptidase/beta-lactamase superfamily"/>
    <property type="match status" value="1"/>
</dbReference>
<protein>
    <submittedName>
        <fullName evidence="4">Class A beta-lactamase-related serine hydrolase</fullName>
    </submittedName>
</protein>
<evidence type="ECO:0000313" key="4">
    <source>
        <dbReference type="EMBL" id="RGD60372.1"/>
    </source>
</evidence>
<reference evidence="4 5" key="1">
    <citation type="submission" date="2018-08" db="EMBL/GenBank/DDBJ databases">
        <title>Diversity &amp; Physiological Properties of Lignin-Decomposing Actinobacteria from Soil.</title>
        <authorList>
            <person name="Roh S.G."/>
            <person name="Kim S.B."/>
        </authorList>
    </citation>
    <scope>NUCLEOTIDE SEQUENCE [LARGE SCALE GENOMIC DNA]</scope>
    <source>
        <strain evidence="4 5">MMS17-GH009</strain>
    </source>
</reference>
<keyword evidence="4" id="KW-0378">Hydrolase</keyword>
<sequence>MNSPARTGRWSVLVATGALLAAATVGVATIGAATPALAAAASQATSPATSPSAVDTTASATARPGPLDRESLAETLHSLPSGVTGALVRVGGQDARWRGTSGEDVPANARFRIGSVTKVFTATVLLQLAGEGRVDLDGTVQQYLPGLLPAGYPPVTVRQLLNHTSGLPGGGGMTSGDGSTAWFAAHKAVSYGPQQVVADMLTQPRSFEPGAAQQYNGNNYFVAALVIEKVTGDDYADQVRRRITGPLGLHATYVPAADDLTIRGPHATGYVDVRNADGSTARADVTEQSPYPWAEGGMISSAADLERFFEALYRGRLLRPAQQAEVFAVPDLPNEHNKNCEIGPTAGHACYSTAGLLRTVLPNGTEVWGKNGSRPGYTTGVFATRDFSRSVVIGLNPTGITGEEFPTLWKLVTTGFGSGQAYGQH</sequence>
<dbReference type="InterPro" id="IPR006311">
    <property type="entry name" value="TAT_signal"/>
</dbReference>
<feature type="compositionally biased region" description="Low complexity" evidence="1">
    <location>
        <begin position="46"/>
        <end position="62"/>
    </location>
</feature>
<feature type="domain" description="Beta-lactamase-related" evidence="3">
    <location>
        <begin position="91"/>
        <end position="393"/>
    </location>
</feature>
<organism evidence="4 5">
    <name type="scientific">Kitasatospora xanthocidica</name>
    <dbReference type="NCBI Taxonomy" id="83382"/>
    <lineage>
        <taxon>Bacteria</taxon>
        <taxon>Bacillati</taxon>
        <taxon>Actinomycetota</taxon>
        <taxon>Actinomycetes</taxon>
        <taxon>Kitasatosporales</taxon>
        <taxon>Streptomycetaceae</taxon>
        <taxon>Kitasatospora</taxon>
    </lineage>
</organism>
<evidence type="ECO:0000256" key="1">
    <source>
        <dbReference type="SAM" id="MobiDB-lite"/>
    </source>
</evidence>
<dbReference type="InterPro" id="IPR012338">
    <property type="entry name" value="Beta-lactam/transpept-like"/>
</dbReference>
<feature type="signal peptide" evidence="2">
    <location>
        <begin position="1"/>
        <end position="38"/>
    </location>
</feature>
<gene>
    <name evidence="4" type="ORF">DR950_23580</name>
</gene>